<proteinExistence type="predicted"/>
<sequence length="52" mass="5915">NGNQRNLGFYHARHMLQVHQVLTWSVQSGSRRPGTAYIMKRGARAQDIPLVP</sequence>
<comment type="caution">
    <text evidence="1">The sequence shown here is derived from an EMBL/GenBank/DDBJ whole genome shotgun (WGS) entry which is preliminary data.</text>
</comment>
<dbReference type="AlphaFoldDB" id="A0A9K3DAN1"/>
<evidence type="ECO:0000313" key="1">
    <source>
        <dbReference type="EMBL" id="GIQ91682.1"/>
    </source>
</evidence>
<keyword evidence="2" id="KW-1185">Reference proteome</keyword>
<dbReference type="Proteomes" id="UP000265618">
    <property type="component" value="Unassembled WGS sequence"/>
</dbReference>
<feature type="non-terminal residue" evidence="1">
    <location>
        <position position="52"/>
    </location>
</feature>
<organism evidence="1 2">
    <name type="scientific">Kipferlia bialata</name>
    <dbReference type="NCBI Taxonomy" id="797122"/>
    <lineage>
        <taxon>Eukaryota</taxon>
        <taxon>Metamonada</taxon>
        <taxon>Carpediemonas-like organisms</taxon>
        <taxon>Kipferlia</taxon>
    </lineage>
</organism>
<evidence type="ECO:0000313" key="2">
    <source>
        <dbReference type="Proteomes" id="UP000265618"/>
    </source>
</evidence>
<accession>A0A9K3DAN1</accession>
<protein>
    <submittedName>
        <fullName evidence="1">Uncharacterized protein</fullName>
    </submittedName>
</protein>
<gene>
    <name evidence="1" type="ORF">KIPB_015043</name>
</gene>
<dbReference type="EMBL" id="BDIP01008146">
    <property type="protein sequence ID" value="GIQ91682.1"/>
    <property type="molecule type" value="Genomic_DNA"/>
</dbReference>
<reference evidence="1 2" key="1">
    <citation type="journal article" date="2018" name="PLoS ONE">
        <title>The draft genome of Kipferlia bialata reveals reductive genome evolution in fornicate parasites.</title>
        <authorList>
            <person name="Tanifuji G."/>
            <person name="Takabayashi S."/>
            <person name="Kume K."/>
            <person name="Takagi M."/>
            <person name="Nakayama T."/>
            <person name="Kamikawa R."/>
            <person name="Inagaki Y."/>
            <person name="Hashimoto T."/>
        </authorList>
    </citation>
    <scope>NUCLEOTIDE SEQUENCE [LARGE SCALE GENOMIC DNA]</scope>
    <source>
        <strain evidence="1">NY0173</strain>
    </source>
</reference>
<name>A0A9K3DAN1_9EUKA</name>